<feature type="region of interest" description="Disordered" evidence="10">
    <location>
        <begin position="303"/>
        <end position="365"/>
    </location>
</feature>
<dbReference type="Gene3D" id="3.60.10.10">
    <property type="entry name" value="Endonuclease/exonuclease/phosphatase"/>
    <property type="match status" value="1"/>
</dbReference>
<evidence type="ECO:0000256" key="7">
    <source>
        <dbReference type="PIRSR" id="PIRSR628472-2"/>
    </source>
</evidence>
<proteinExistence type="inferred from homology"/>
<keyword evidence="8" id="KW-0805">Transcription regulation</keyword>
<dbReference type="AlphaFoldDB" id="A0AAD1RE95"/>
<evidence type="ECO:0000256" key="4">
    <source>
        <dbReference type="ARBA" id="ARBA00022912"/>
    </source>
</evidence>
<feature type="binding site" evidence="7">
    <location>
        <position position="374"/>
    </location>
    <ligand>
        <name>Mg(2+)</name>
        <dbReference type="ChEBI" id="CHEBI:18420"/>
    </ligand>
</feature>
<dbReference type="GO" id="GO:0005634">
    <property type="term" value="C:nucleus"/>
    <property type="evidence" value="ECO:0007669"/>
    <property type="project" value="TreeGrafter"/>
</dbReference>
<feature type="active site" description="Proton donor" evidence="6">
    <location>
        <position position="374"/>
    </location>
</feature>
<keyword evidence="9" id="KW-0175">Coiled coil</keyword>
<feature type="active site" description="Nucleophile" evidence="6">
    <location>
        <position position="372"/>
    </location>
</feature>
<feature type="compositionally biased region" description="Polar residues" evidence="10">
    <location>
        <begin position="303"/>
        <end position="331"/>
    </location>
</feature>
<dbReference type="GO" id="GO:0030154">
    <property type="term" value="P:cell differentiation"/>
    <property type="evidence" value="ECO:0007669"/>
    <property type="project" value="TreeGrafter"/>
</dbReference>
<evidence type="ECO:0000256" key="8">
    <source>
        <dbReference type="RuleBase" id="RU362036"/>
    </source>
</evidence>
<dbReference type="GO" id="GO:2001240">
    <property type="term" value="P:negative regulation of extrinsic apoptotic signaling pathway in absence of ligand"/>
    <property type="evidence" value="ECO:0007669"/>
    <property type="project" value="TreeGrafter"/>
</dbReference>
<feature type="binding site" evidence="7">
    <location>
        <position position="372"/>
    </location>
    <ligand>
        <name>Mg(2+)</name>
        <dbReference type="ChEBI" id="CHEBI:18420"/>
    </ligand>
</feature>
<dbReference type="EC" id="3.1.3.48" evidence="8"/>
<organism evidence="11 12">
    <name type="scientific">Pelobates cultripes</name>
    <name type="common">Western spadefoot toad</name>
    <dbReference type="NCBI Taxonomy" id="61616"/>
    <lineage>
        <taxon>Eukaryota</taxon>
        <taxon>Metazoa</taxon>
        <taxon>Chordata</taxon>
        <taxon>Craniata</taxon>
        <taxon>Vertebrata</taxon>
        <taxon>Euteleostomi</taxon>
        <taxon>Amphibia</taxon>
        <taxon>Batrachia</taxon>
        <taxon>Anura</taxon>
        <taxon>Pelobatoidea</taxon>
        <taxon>Pelobatidae</taxon>
        <taxon>Pelobates</taxon>
    </lineage>
</organism>
<feature type="region of interest" description="Disordered" evidence="10">
    <location>
        <begin position="218"/>
        <end position="240"/>
    </location>
</feature>
<evidence type="ECO:0000256" key="1">
    <source>
        <dbReference type="ARBA" id="ARBA00010501"/>
    </source>
</evidence>
<keyword evidence="8" id="KW-0804">Transcription</keyword>
<keyword evidence="3 7" id="KW-0460">Magnesium</keyword>
<evidence type="ECO:0000313" key="11">
    <source>
        <dbReference type="EMBL" id="CAH2250191.1"/>
    </source>
</evidence>
<comment type="similarity">
    <text evidence="1 8">Belongs to the HAD-like hydrolase superfamily. EYA family.</text>
</comment>
<feature type="region of interest" description="Disordered" evidence="10">
    <location>
        <begin position="422"/>
        <end position="447"/>
    </location>
</feature>
<dbReference type="EMBL" id="OW240913">
    <property type="protein sequence ID" value="CAH2250191.1"/>
    <property type="molecule type" value="Genomic_DNA"/>
</dbReference>
<keyword evidence="12" id="KW-1185">Reference proteome</keyword>
<accession>A0AAD1RE95</accession>
<evidence type="ECO:0000256" key="3">
    <source>
        <dbReference type="ARBA" id="ARBA00022842"/>
    </source>
</evidence>
<evidence type="ECO:0000256" key="9">
    <source>
        <dbReference type="SAM" id="Coils"/>
    </source>
</evidence>
<feature type="region of interest" description="Disordered" evidence="10">
    <location>
        <begin position="1"/>
        <end position="71"/>
    </location>
</feature>
<evidence type="ECO:0000256" key="2">
    <source>
        <dbReference type="ARBA" id="ARBA00022801"/>
    </source>
</evidence>
<dbReference type="GO" id="GO:0045739">
    <property type="term" value="P:positive regulation of DNA repair"/>
    <property type="evidence" value="ECO:0007669"/>
    <property type="project" value="TreeGrafter"/>
</dbReference>
<sequence>MDDSQDLNDSVKKTSTDSDVTEPPNSRPMEMQDLLSPHNRVDSGDSSGTSKLEKSNISSTSITTNGTGGENMTVLNTADWLLSCSTPSTATMSLLAVKTEPMNNNETTATTGDGSLDTFTGSVITSSGYSPRSAHQYSAQLYPSKPYPHILSTPAAQTMSAYAGQTQYTGMQQPTVYTAYSQTGQPYSLPTYDLGVMLPGIKTESGLPQTQSPLQSGCLSYSPGFSTPQPGQTPYSYQMPGSSFTPSSSIYANNSVSNSTNFSNPQQDYPSYTAFGQNQYAQYYSASTYGPYMTSNNAVDGTSSSTYQLQDSLSGLTNQPGEFDTVQSPSTPIKDLDDRTCRNAGSKSRGRGRKNNPSPPPDSDLERVFVWDLDETIIIFHSLLTGTFAQKYGKDGHNFANIVAPQPKRRYNTVNSVAFYNKSDMSSKKAQESKGSTKADKKGQKQEKRLSAFFVPQDSQDGVEQSSMESFQTGVVVSPIKLPDKEVVTPSFLKKCLEDLSKEIKKDLSDKFSDIKTDLVELKERIYKLEEKEEDTVFQLQAVKDTQIKMELKLKELEDKTCELEDRTRRLNLRFRNIPEDILDAQLYDFLLKYFNCLGVRTAQQEIKLSRYHRLSYRKRDQMYPRDVIVAFDSYDLRTQILQTARKTKIKDEEFIAIKVLTDVSFVTREVIFDCSYNYLDPEGRFIILVGQLNGLDYTLVNVYLPNQDPIKTLTKILGLVEQVKKGRIIFAGDFNCIFDTSWDKQLAKNQRIDKSLKRQAASLSRVIKKAELFDCWRLFHPNERNFTHRSIPHNSAARIDMILGNLKSVQAIFSIFIVENTWSDHDMVIADLMENNKRPPQIWKLADYLLKNKANVEHIEKTIDFFIKENSSEEVSKECLWSACKAVIRGHWIKLSSFQKRNVDKILSDLYIQFYNLSKANKQVYSDDRALAIKLYQEKINEQIKNRVERNLNKLNIKYYYKNNRVDSVLTNKLKK</sequence>
<feature type="coiled-coil region" evidence="9">
    <location>
        <begin position="505"/>
        <end position="560"/>
    </location>
</feature>
<evidence type="ECO:0000256" key="10">
    <source>
        <dbReference type="SAM" id="MobiDB-lite"/>
    </source>
</evidence>
<dbReference type="PANTHER" id="PTHR10190:SF17">
    <property type="entry name" value="EYES ABSENT HOMOLOG 4"/>
    <property type="match status" value="1"/>
</dbReference>
<dbReference type="Proteomes" id="UP001295444">
    <property type="component" value="Chromosome 02"/>
</dbReference>
<keyword evidence="7 8" id="KW-0479">Metal-binding</keyword>
<gene>
    <name evidence="11" type="ORF">PECUL_23A060167</name>
</gene>
<evidence type="ECO:0000256" key="5">
    <source>
        <dbReference type="ARBA" id="ARBA00051722"/>
    </source>
</evidence>
<dbReference type="PANTHER" id="PTHR10190">
    <property type="entry name" value="EYES ABSENT"/>
    <property type="match status" value="1"/>
</dbReference>
<feature type="compositionally biased region" description="Basic and acidic residues" evidence="10">
    <location>
        <begin position="425"/>
        <end position="447"/>
    </location>
</feature>
<feature type="compositionally biased region" description="Low complexity" evidence="10">
    <location>
        <begin position="55"/>
        <end position="65"/>
    </location>
</feature>
<dbReference type="Gene3D" id="3.40.50.12350">
    <property type="match status" value="1"/>
</dbReference>
<comment type="cofactor">
    <cofactor evidence="7 8">
        <name>Mg(2+)</name>
        <dbReference type="ChEBI" id="CHEBI:18420"/>
    </cofactor>
    <text evidence="7 8">Binds 1 Mg(2+) ion per subunit.</text>
</comment>
<dbReference type="InterPro" id="IPR036691">
    <property type="entry name" value="Endo/exonu/phosph_ase_sf"/>
</dbReference>
<dbReference type="SUPFAM" id="SSF56219">
    <property type="entry name" value="DNase I-like"/>
    <property type="match status" value="1"/>
</dbReference>
<dbReference type="GO" id="GO:0046872">
    <property type="term" value="F:metal ion binding"/>
    <property type="evidence" value="ECO:0007669"/>
    <property type="project" value="UniProtKB-KW"/>
</dbReference>
<reference evidence="11" key="1">
    <citation type="submission" date="2022-03" db="EMBL/GenBank/DDBJ databases">
        <authorList>
            <person name="Alioto T."/>
            <person name="Alioto T."/>
            <person name="Gomez Garrido J."/>
        </authorList>
    </citation>
    <scope>NUCLEOTIDE SEQUENCE</scope>
</reference>
<keyword evidence="4 8" id="KW-0904">Protein phosphatase</keyword>
<keyword evidence="2 8" id="KW-0378">Hydrolase</keyword>
<evidence type="ECO:0000313" key="12">
    <source>
        <dbReference type="Proteomes" id="UP001295444"/>
    </source>
</evidence>
<protein>
    <recommendedName>
        <fullName evidence="8">Eyes absent homolog</fullName>
        <ecNumber evidence="8">3.1.3.48</ecNumber>
    </recommendedName>
</protein>
<dbReference type="InterPro" id="IPR028472">
    <property type="entry name" value="EYA"/>
</dbReference>
<evidence type="ECO:0000256" key="6">
    <source>
        <dbReference type="PIRSR" id="PIRSR628472-1"/>
    </source>
</evidence>
<comment type="catalytic activity">
    <reaction evidence="5 8">
        <text>O-phospho-L-tyrosyl-[protein] + H2O = L-tyrosyl-[protein] + phosphate</text>
        <dbReference type="Rhea" id="RHEA:10684"/>
        <dbReference type="Rhea" id="RHEA-COMP:10136"/>
        <dbReference type="Rhea" id="RHEA-COMP:20101"/>
        <dbReference type="ChEBI" id="CHEBI:15377"/>
        <dbReference type="ChEBI" id="CHEBI:43474"/>
        <dbReference type="ChEBI" id="CHEBI:46858"/>
        <dbReference type="ChEBI" id="CHEBI:61978"/>
        <dbReference type="EC" id="3.1.3.48"/>
    </reaction>
</comment>
<dbReference type="GO" id="GO:0004725">
    <property type="term" value="F:protein tyrosine phosphatase activity"/>
    <property type="evidence" value="ECO:0007669"/>
    <property type="project" value="UniProtKB-EC"/>
</dbReference>
<name>A0AAD1RE95_PELCU</name>
<dbReference type="InterPro" id="IPR038102">
    <property type="entry name" value="EYA_dom_sf"/>
</dbReference>